<dbReference type="OrthoDB" id="2622399at2"/>
<keyword evidence="1" id="KW-0946">Virion</keyword>
<dbReference type="RefSeq" id="WP_061522449.1">
    <property type="nucleotide sequence ID" value="NZ_JARLZY010000023.1"/>
</dbReference>
<dbReference type="Proteomes" id="UP000075430">
    <property type="component" value="Unassembled WGS sequence"/>
</dbReference>
<dbReference type="STRING" id="1793963.AXI58_00875"/>
<protein>
    <submittedName>
        <fullName evidence="1">Spore coat protein</fullName>
    </submittedName>
</protein>
<keyword evidence="2" id="KW-1185">Reference proteome</keyword>
<dbReference type="GO" id="GO:0000271">
    <property type="term" value="P:polysaccharide biosynthetic process"/>
    <property type="evidence" value="ECO:0007669"/>
    <property type="project" value="InterPro"/>
</dbReference>
<accession>A0A150F461</accession>
<evidence type="ECO:0000313" key="2">
    <source>
        <dbReference type="Proteomes" id="UP000075430"/>
    </source>
</evidence>
<name>A0A150F461_9BACI</name>
<reference evidence="2" key="1">
    <citation type="submission" date="2016-02" db="EMBL/GenBank/DDBJ databases">
        <authorList>
            <person name="Dunlap C."/>
        </authorList>
    </citation>
    <scope>NUCLEOTIDE SEQUENCE [LARGE SCALE GENOMIC DNA]</scope>
    <source>
        <strain evidence="2">NRRL B-41092</strain>
    </source>
</reference>
<dbReference type="Pfam" id="PF05159">
    <property type="entry name" value="Capsule_synth"/>
    <property type="match status" value="1"/>
</dbReference>
<sequence length="474" mass="54147">MSAYLANYWVLYRQYIDLFQTFRYKDIPLALISNFYQYISPELRESMEENPELFGPADQHVLEAHIQPYFDEKKQAIKETNETPAEGKVILHFDHLRFTDGNYRQFDPEKTAVLARWSLPDHCGLPVISRLELNRAGKKGNSDPYIEKAQSILEQLSSHPAFGSKAFQERLYKDIPLFIEALDAIDVLFASENISAVVVGTTEDIYSRVLALMCAKRNAVSICLQHGALMGDEAFLPVFTDYQAVFGAYEAGWYKQKGCRPEQIIITGHPRFDDIFSREPIDKEVFYRKLSFLPSRQTVLIATQPFSDEFYTGVLEELMKHKHIQLIIKPHPWEIGKNKLDVYARVLRKHKACKMIKKEMSLYDILPYVDAAVTQTSTVGLEAMLFQKPVLIGKSAGARHYPYYHSLGEFAFDDPTALAQELISVCGSPAKYQQAEQARRAFIAANYPVQNSTDALCDVLQQKTGVDFRRVDPL</sequence>
<dbReference type="GO" id="GO:0015774">
    <property type="term" value="P:polysaccharide transport"/>
    <property type="evidence" value="ECO:0007669"/>
    <property type="project" value="InterPro"/>
</dbReference>
<keyword evidence="1" id="KW-0167">Capsid protein</keyword>
<dbReference type="InterPro" id="IPR043148">
    <property type="entry name" value="TagF_C"/>
</dbReference>
<dbReference type="AlphaFoldDB" id="A0A150F461"/>
<dbReference type="Gene3D" id="3.40.50.12580">
    <property type="match status" value="1"/>
</dbReference>
<gene>
    <name evidence="1" type="ORF">AXI58_00875</name>
</gene>
<dbReference type="InterPro" id="IPR007833">
    <property type="entry name" value="Capsule_polysaccharide_synth"/>
</dbReference>
<dbReference type="EMBL" id="LSBA01000023">
    <property type="protein sequence ID" value="KXZ16980.1"/>
    <property type="molecule type" value="Genomic_DNA"/>
</dbReference>
<dbReference type="SUPFAM" id="SSF53756">
    <property type="entry name" value="UDP-Glycosyltransferase/glycogen phosphorylase"/>
    <property type="match status" value="1"/>
</dbReference>
<evidence type="ECO:0000313" key="1">
    <source>
        <dbReference type="EMBL" id="KXZ16980.1"/>
    </source>
</evidence>
<organism evidence="1 2">
    <name type="scientific">Bacillus nakamurai</name>
    <dbReference type="NCBI Taxonomy" id="1793963"/>
    <lineage>
        <taxon>Bacteria</taxon>
        <taxon>Bacillati</taxon>
        <taxon>Bacillota</taxon>
        <taxon>Bacilli</taxon>
        <taxon>Bacillales</taxon>
        <taxon>Bacillaceae</taxon>
        <taxon>Bacillus</taxon>
    </lineage>
</organism>
<comment type="caution">
    <text evidence="1">The sequence shown here is derived from an EMBL/GenBank/DDBJ whole genome shotgun (WGS) entry which is preliminary data.</text>
</comment>
<proteinExistence type="predicted"/>